<comment type="caution">
    <text evidence="7">The sequence shown here is derived from an EMBL/GenBank/DDBJ whole genome shotgun (WGS) entry which is preliminary data.</text>
</comment>
<evidence type="ECO:0000256" key="6">
    <source>
        <dbReference type="ARBA" id="ARBA00047942"/>
    </source>
</evidence>
<dbReference type="InterPro" id="IPR023095">
    <property type="entry name" value="Ade_MeTrfase_dom_2"/>
</dbReference>
<dbReference type="EC" id="2.1.1.72" evidence="2"/>
<dbReference type="PANTHER" id="PTHR30481">
    <property type="entry name" value="DNA ADENINE METHYLASE"/>
    <property type="match status" value="1"/>
</dbReference>
<keyword evidence="8" id="KW-1185">Reference proteome</keyword>
<evidence type="ECO:0000256" key="2">
    <source>
        <dbReference type="ARBA" id="ARBA00011900"/>
    </source>
</evidence>
<dbReference type="GO" id="GO:0009307">
    <property type="term" value="P:DNA restriction-modification system"/>
    <property type="evidence" value="ECO:0007669"/>
    <property type="project" value="InterPro"/>
</dbReference>
<evidence type="ECO:0000256" key="4">
    <source>
        <dbReference type="ARBA" id="ARBA00022679"/>
    </source>
</evidence>
<dbReference type="InterPro" id="IPR012263">
    <property type="entry name" value="M_m6A_EcoRV"/>
</dbReference>
<proteinExistence type="inferred from homology"/>
<evidence type="ECO:0000313" key="8">
    <source>
        <dbReference type="Proteomes" id="UP000240535"/>
    </source>
</evidence>
<dbReference type="AlphaFoldDB" id="A0A2P8QYQ5"/>
<gene>
    <name evidence="7" type="ORF">CQ405_08280</name>
</gene>
<dbReference type="GO" id="GO:1904047">
    <property type="term" value="F:S-adenosyl-L-methionine binding"/>
    <property type="evidence" value="ECO:0007669"/>
    <property type="project" value="TreeGrafter"/>
</dbReference>
<protein>
    <recommendedName>
        <fullName evidence="2">site-specific DNA-methyltransferase (adenine-specific)</fullName>
        <ecNumber evidence="2">2.1.1.72</ecNumber>
    </recommendedName>
</protein>
<reference evidence="8" key="1">
    <citation type="submission" date="2017-10" db="EMBL/GenBank/DDBJ databases">
        <title>Campylobacter species from seals.</title>
        <authorList>
            <person name="Gilbert M.J."/>
            <person name="Zomer A.L."/>
            <person name="Timmerman A.J."/>
            <person name="Duim B."/>
            <person name="Wagenaar J.A."/>
        </authorList>
    </citation>
    <scope>NUCLEOTIDE SEQUENCE [LARGE SCALE GENOMIC DNA]</scope>
    <source>
        <strain evidence="8">17S00004-5</strain>
    </source>
</reference>
<dbReference type="InterPro" id="IPR029063">
    <property type="entry name" value="SAM-dependent_MTases_sf"/>
</dbReference>
<dbReference type="OrthoDB" id="9805629at2"/>
<dbReference type="PIRSF" id="PIRSF000398">
    <property type="entry name" value="M_m6A_EcoRV"/>
    <property type="match status" value="1"/>
</dbReference>
<dbReference type="SUPFAM" id="SSF53335">
    <property type="entry name" value="S-adenosyl-L-methionine-dependent methyltransferases"/>
    <property type="match status" value="1"/>
</dbReference>
<keyword evidence="3 7" id="KW-0489">Methyltransferase</keyword>
<dbReference type="GO" id="GO:0032259">
    <property type="term" value="P:methylation"/>
    <property type="evidence" value="ECO:0007669"/>
    <property type="project" value="UniProtKB-KW"/>
</dbReference>
<accession>A0A2P8QYQ5</accession>
<dbReference type="InterPro" id="IPR012327">
    <property type="entry name" value="MeTrfase_D12"/>
</dbReference>
<keyword evidence="5" id="KW-0949">S-adenosyl-L-methionine</keyword>
<evidence type="ECO:0000256" key="5">
    <source>
        <dbReference type="ARBA" id="ARBA00022691"/>
    </source>
</evidence>
<dbReference type="Pfam" id="PF02086">
    <property type="entry name" value="MethyltransfD12"/>
    <property type="match status" value="1"/>
</dbReference>
<dbReference type="GO" id="GO:0009007">
    <property type="term" value="F:site-specific DNA-methyltransferase (adenine-specific) activity"/>
    <property type="evidence" value="ECO:0007669"/>
    <property type="project" value="UniProtKB-EC"/>
</dbReference>
<comment type="similarity">
    <text evidence="1">Belongs to the N(4)/N(6)-methyltransferase family.</text>
</comment>
<keyword evidence="4 7" id="KW-0808">Transferase</keyword>
<dbReference type="PRINTS" id="PR00505">
    <property type="entry name" value="D12N6MTFRASE"/>
</dbReference>
<dbReference type="Gene3D" id="3.40.50.150">
    <property type="entry name" value="Vaccinia Virus protein VP39"/>
    <property type="match status" value="1"/>
</dbReference>
<name>A0A2P8QYQ5_9BACT</name>
<evidence type="ECO:0000256" key="1">
    <source>
        <dbReference type="ARBA" id="ARBA00006594"/>
    </source>
</evidence>
<dbReference type="GO" id="GO:0043565">
    <property type="term" value="F:sequence-specific DNA binding"/>
    <property type="evidence" value="ECO:0007669"/>
    <property type="project" value="TreeGrafter"/>
</dbReference>
<dbReference type="Gene3D" id="1.10.1020.10">
    <property type="entry name" value="Adenine-specific Methyltransferase, Domain 2"/>
    <property type="match status" value="1"/>
</dbReference>
<comment type="catalytic activity">
    <reaction evidence="6">
        <text>a 2'-deoxyadenosine in DNA + S-adenosyl-L-methionine = an N(6)-methyl-2'-deoxyadenosine in DNA + S-adenosyl-L-homocysteine + H(+)</text>
        <dbReference type="Rhea" id="RHEA:15197"/>
        <dbReference type="Rhea" id="RHEA-COMP:12418"/>
        <dbReference type="Rhea" id="RHEA-COMP:12419"/>
        <dbReference type="ChEBI" id="CHEBI:15378"/>
        <dbReference type="ChEBI" id="CHEBI:57856"/>
        <dbReference type="ChEBI" id="CHEBI:59789"/>
        <dbReference type="ChEBI" id="CHEBI:90615"/>
        <dbReference type="ChEBI" id="CHEBI:90616"/>
        <dbReference type="EC" id="2.1.1.72"/>
    </reaction>
</comment>
<dbReference type="EMBL" id="PDHH01000008">
    <property type="protein sequence ID" value="PSM51377.1"/>
    <property type="molecule type" value="Genomic_DNA"/>
</dbReference>
<organism evidence="7 8">
    <name type="scientific">Campylobacter blaseri</name>
    <dbReference type="NCBI Taxonomy" id="2042961"/>
    <lineage>
        <taxon>Bacteria</taxon>
        <taxon>Pseudomonadati</taxon>
        <taxon>Campylobacterota</taxon>
        <taxon>Epsilonproteobacteria</taxon>
        <taxon>Campylobacterales</taxon>
        <taxon>Campylobacteraceae</taxon>
        <taxon>Campylobacter</taxon>
    </lineage>
</organism>
<sequence>MIPLMPEHTRYVEVFGGAMSVFYQKEPSKIEVVNDINGDLINLHKVIRTRPQSIEMVLRTMFRSRELFYDIKNGRIKPRSNIERAALYYYLISTSFGSKGDNFAMGKSRAGKNIYRSFIAHSKRLKRALIENLSYEKLIKEYDSDETLFYLDPPYVGTENYYKMVNGFTIKDHELLANLLKEIKGKFILSYNDCEVVRELYKGFNFKELSIRYSVNARVAKRSKELLIMNF</sequence>
<dbReference type="Proteomes" id="UP000240535">
    <property type="component" value="Unassembled WGS sequence"/>
</dbReference>
<dbReference type="GO" id="GO:0006298">
    <property type="term" value="P:mismatch repair"/>
    <property type="evidence" value="ECO:0007669"/>
    <property type="project" value="TreeGrafter"/>
</dbReference>
<evidence type="ECO:0000313" key="7">
    <source>
        <dbReference type="EMBL" id="PSM51377.1"/>
    </source>
</evidence>
<evidence type="ECO:0000256" key="3">
    <source>
        <dbReference type="ARBA" id="ARBA00022603"/>
    </source>
</evidence>